<feature type="transmembrane region" description="Helical" evidence="1">
    <location>
        <begin position="403"/>
        <end position="424"/>
    </location>
</feature>
<keyword evidence="3" id="KW-1185">Reference proteome</keyword>
<organism evidence="2 3">
    <name type="scientific">Epidermidibacterium keratini</name>
    <dbReference type="NCBI Taxonomy" id="1891644"/>
    <lineage>
        <taxon>Bacteria</taxon>
        <taxon>Bacillati</taxon>
        <taxon>Actinomycetota</taxon>
        <taxon>Actinomycetes</taxon>
        <taxon>Sporichthyales</taxon>
        <taxon>Sporichthyaceae</taxon>
        <taxon>Epidermidibacterium</taxon>
    </lineage>
</organism>
<keyword evidence="1" id="KW-0812">Transmembrane</keyword>
<dbReference type="InParanoid" id="A0A7L4YLL7"/>
<feature type="transmembrane region" description="Helical" evidence="1">
    <location>
        <begin position="436"/>
        <end position="453"/>
    </location>
</feature>
<evidence type="ECO:0000313" key="2">
    <source>
        <dbReference type="EMBL" id="QHB99931.1"/>
    </source>
</evidence>
<keyword evidence="1" id="KW-0472">Membrane</keyword>
<feature type="transmembrane region" description="Helical" evidence="1">
    <location>
        <begin position="211"/>
        <end position="232"/>
    </location>
</feature>
<dbReference type="Gene3D" id="1.10.4160.10">
    <property type="entry name" value="Hydantoin permease"/>
    <property type="match status" value="1"/>
</dbReference>
<keyword evidence="1" id="KW-1133">Transmembrane helix</keyword>
<feature type="transmembrane region" description="Helical" evidence="1">
    <location>
        <begin position="150"/>
        <end position="166"/>
    </location>
</feature>
<evidence type="ECO:0000256" key="1">
    <source>
        <dbReference type="SAM" id="Phobius"/>
    </source>
</evidence>
<gene>
    <name evidence="2" type="ORF">EK0264_06295</name>
</gene>
<dbReference type="OrthoDB" id="9810730at2"/>
<dbReference type="Proteomes" id="UP000463857">
    <property type="component" value="Chromosome"/>
</dbReference>
<reference evidence="2 3" key="1">
    <citation type="journal article" date="2018" name="Int. J. Syst. Evol. Microbiol.">
        <title>Epidermidibacterium keratini gen. nov., sp. nov., a member of the family Sporichthyaceae, isolated from keratin epidermis.</title>
        <authorList>
            <person name="Lee D.G."/>
            <person name="Trujillo M.E."/>
            <person name="Kang S."/>
            <person name="Nam J.J."/>
            <person name="Kim Y.J."/>
        </authorList>
    </citation>
    <scope>NUCLEOTIDE SEQUENCE [LARGE SCALE GENOMIC DNA]</scope>
    <source>
        <strain evidence="2 3">EPI-7</strain>
    </source>
</reference>
<dbReference type="RefSeq" id="WP_159543994.1">
    <property type="nucleotide sequence ID" value="NZ_CP047156.1"/>
</dbReference>
<dbReference type="AlphaFoldDB" id="A0A7L4YLL7"/>
<feature type="transmembrane region" description="Helical" evidence="1">
    <location>
        <begin position="41"/>
        <end position="65"/>
    </location>
</feature>
<feature type="transmembrane region" description="Helical" evidence="1">
    <location>
        <begin position="284"/>
        <end position="303"/>
    </location>
</feature>
<evidence type="ECO:0008006" key="4">
    <source>
        <dbReference type="Google" id="ProtNLM"/>
    </source>
</evidence>
<accession>A0A7L4YLL7</accession>
<feature type="transmembrane region" description="Helical" evidence="1">
    <location>
        <begin position="335"/>
        <end position="351"/>
    </location>
</feature>
<feature type="transmembrane region" description="Helical" evidence="1">
    <location>
        <begin position="107"/>
        <end position="130"/>
    </location>
</feature>
<dbReference type="KEGG" id="eke:EK0264_06295"/>
<dbReference type="InterPro" id="IPR030191">
    <property type="entry name" value="CodB"/>
</dbReference>
<sequence>MTTRNEPTPDVEVVEHDIHEHEEREDYARSRVPEHARRSTGAVFMVLVGIVTAFFFPTVGGSYLLAYGAAATWIALLVGFLILIALTLVVASAASREGLTAELLTRGCGYGFVGSVLTTLIYAATFVLYTALEGQILATSIDQIWDLPDIVWYIIVGLIFIPLTWYGMTQLTWIMWLTFPIYVILVTIAVVKAINENGGFPTELFTAAPEGSITGILGFLGVMAGLAGTIGLNPMEASDYNRFIAADRFKKVAWKSIVLPYALMFFVAMPLGMFFTLITNEVNPAVYFSSLLGVGLGVLLAWISQVRINLTNVHLGSIALTSAAQRVTKRPPGRMVWVTVVAVLSILLMQADVLGNVLGFLEWNGMFLLAWVGTVIADLLIVRKALGIVRGPIEYREGHIRKFNPVGVTALLAAVLVGSILLYAADGTMLRGLAPYIAFAVAVIVHSVMAVVTKGRFYFSDQTPEPAR</sequence>
<feature type="transmembrane region" description="Helical" evidence="1">
    <location>
        <begin position="173"/>
        <end position="191"/>
    </location>
</feature>
<dbReference type="GO" id="GO:0015209">
    <property type="term" value="F:cytosine transmembrane transporter activity"/>
    <property type="evidence" value="ECO:0007669"/>
    <property type="project" value="InterPro"/>
</dbReference>
<dbReference type="PANTHER" id="PTHR30569:SF0">
    <property type="entry name" value="CYTOSINE PERMEASE"/>
    <property type="match status" value="1"/>
</dbReference>
<dbReference type="EMBL" id="CP047156">
    <property type="protein sequence ID" value="QHB99931.1"/>
    <property type="molecule type" value="Genomic_DNA"/>
</dbReference>
<feature type="transmembrane region" description="Helical" evidence="1">
    <location>
        <begin position="71"/>
        <end position="95"/>
    </location>
</feature>
<dbReference type="GO" id="GO:0005886">
    <property type="term" value="C:plasma membrane"/>
    <property type="evidence" value="ECO:0007669"/>
    <property type="project" value="TreeGrafter"/>
</dbReference>
<proteinExistence type="predicted"/>
<feature type="transmembrane region" description="Helical" evidence="1">
    <location>
        <begin position="363"/>
        <end position="382"/>
    </location>
</feature>
<protein>
    <recommendedName>
        <fullName evidence="4">Permease</fullName>
    </recommendedName>
</protein>
<dbReference type="PANTHER" id="PTHR30569">
    <property type="entry name" value="CYTOSINE TRANSPORTER CODB"/>
    <property type="match status" value="1"/>
</dbReference>
<feature type="transmembrane region" description="Helical" evidence="1">
    <location>
        <begin position="252"/>
        <end position="278"/>
    </location>
</feature>
<name>A0A7L4YLL7_9ACTN</name>
<evidence type="ECO:0000313" key="3">
    <source>
        <dbReference type="Proteomes" id="UP000463857"/>
    </source>
</evidence>